<evidence type="ECO:0000313" key="13">
    <source>
        <dbReference type="Proteomes" id="UP000183975"/>
    </source>
</evidence>
<evidence type="ECO:0000256" key="8">
    <source>
        <dbReference type="PIRNR" id="PIRNR000485"/>
    </source>
</evidence>
<dbReference type="CDD" id="cd06223">
    <property type="entry name" value="PRTases_typeI"/>
    <property type="match status" value="1"/>
</dbReference>
<keyword evidence="5 8" id="KW-0808">Transferase</keyword>
<dbReference type="SUPFAM" id="SSF56235">
    <property type="entry name" value="N-terminal nucleophile aminohydrolases (Ntn hydrolases)"/>
    <property type="match status" value="1"/>
</dbReference>
<dbReference type="OrthoDB" id="9801213at2"/>
<dbReference type="PANTHER" id="PTHR11907">
    <property type="entry name" value="AMIDOPHOSPHORIBOSYLTRANSFERASE"/>
    <property type="match status" value="1"/>
</dbReference>
<dbReference type="GO" id="GO:0006189">
    <property type="term" value="P:'de novo' IMP biosynthetic process"/>
    <property type="evidence" value="ECO:0007669"/>
    <property type="project" value="UniProtKB-UniPathway"/>
</dbReference>
<keyword evidence="9" id="KW-0479">Metal-binding</keyword>
<evidence type="ECO:0000256" key="9">
    <source>
        <dbReference type="PIRSR" id="PIRSR000485-2"/>
    </source>
</evidence>
<dbReference type="GO" id="GO:0046872">
    <property type="term" value="F:metal ion binding"/>
    <property type="evidence" value="ECO:0007669"/>
    <property type="project" value="UniProtKB-KW"/>
</dbReference>
<feature type="binding site" evidence="9">
    <location>
        <position position="351"/>
    </location>
    <ligand>
        <name>Mg(2+)</name>
        <dbReference type="ChEBI" id="CHEBI:18420"/>
    </ligand>
</feature>
<dbReference type="GO" id="GO:0051536">
    <property type="term" value="F:iron-sulfur cluster binding"/>
    <property type="evidence" value="ECO:0007669"/>
    <property type="project" value="UniProtKB-KW"/>
</dbReference>
<sequence>MGGFFGVTSKQDCVLDIFFGVDYHSHLGTRRGGMVIHSREKGFQRQIHNIENTPFRTKFEKDLIDFQGHSGIGCISDSDPQPLLVRSHLGLYAITTVGVINNADELIKNYFSDHGHQFMAMSSGKVNATELIAALINQKDDLVSGILHAQEQIDGSATILILTEDDSIIAARDKMGRLPVLIGKDHEGYCVSFESFAYTKLGYENVYELGPREIVKITPDGYETLNPAGKDMKICAFLFSYYGYPNSNYEGINVEVMRYKNGEIMAANEKKNGTLPDVDYVAGVPDSGIPHAIGYSKESGKAFARPFVKYTPTWPRSFMPANQKVRNQVAKMKQIPVPELIEGKKLLFVDDSIVRGTQLRETVEFLYRSHAAEVHMRSACPPIMYSCKYLNFSSNGSDMDLLARRVVQELEGDEGHKHLDEYADASTERGKCMLRSICEKLGFDSLGYQSLDGLLDAIGIDRDKVCTYCWNGKG</sequence>
<evidence type="ECO:0000256" key="3">
    <source>
        <dbReference type="ARBA" id="ARBA00011941"/>
    </source>
</evidence>
<feature type="binding site" evidence="10">
    <location>
        <position position="235"/>
    </location>
    <ligand>
        <name>[4Fe-4S] cluster</name>
        <dbReference type="ChEBI" id="CHEBI:49883"/>
    </ligand>
</feature>
<feature type="binding site" evidence="10">
    <location>
        <position position="387"/>
    </location>
    <ligand>
        <name>[4Fe-4S] cluster</name>
        <dbReference type="ChEBI" id="CHEBI:49883"/>
    </ligand>
</feature>
<keyword evidence="10" id="KW-0411">Iron-sulfur</keyword>
<dbReference type="SUPFAM" id="SSF53271">
    <property type="entry name" value="PRTase-like"/>
    <property type="match status" value="1"/>
</dbReference>
<evidence type="ECO:0000256" key="7">
    <source>
        <dbReference type="ARBA" id="ARBA00022962"/>
    </source>
</evidence>
<gene>
    <name evidence="12" type="ORF">SAMN02745138_03120</name>
</gene>
<dbReference type="Gene3D" id="3.60.20.10">
    <property type="entry name" value="Glutamine Phosphoribosylpyrophosphate, subunit 1, domain 1"/>
    <property type="match status" value="1"/>
</dbReference>
<dbReference type="PROSITE" id="PS51278">
    <property type="entry name" value="GATASE_TYPE_2"/>
    <property type="match status" value="1"/>
</dbReference>
<dbReference type="InterPro" id="IPR017932">
    <property type="entry name" value="GATase_2_dom"/>
</dbReference>
<comment type="similarity">
    <text evidence="2 8">In the C-terminal section; belongs to the purine/pyrimidine phosphoribosyltransferase family.</text>
</comment>
<dbReference type="Proteomes" id="UP000183975">
    <property type="component" value="Unassembled WGS sequence"/>
</dbReference>
<dbReference type="PIRSF" id="PIRSF000485">
    <property type="entry name" value="Amd_phspho_trans"/>
    <property type="match status" value="1"/>
</dbReference>
<keyword evidence="6 8" id="KW-0658">Purine biosynthesis</keyword>
<evidence type="ECO:0000256" key="2">
    <source>
        <dbReference type="ARBA" id="ARBA00010138"/>
    </source>
</evidence>
<keyword evidence="4 8" id="KW-0328">Glycosyltransferase</keyword>
<comment type="cofactor">
    <cofactor evidence="10">
        <name>[4Fe-4S] cluster</name>
        <dbReference type="ChEBI" id="CHEBI:49883"/>
    </cofactor>
    <text evidence="10">Binds 1 [4Fe-4S] cluster per subunit.</text>
</comment>
<comment type="cofactor">
    <cofactor evidence="9">
        <name>Mg(2+)</name>
        <dbReference type="ChEBI" id="CHEBI:18420"/>
    </cofactor>
    <text evidence="9">Binds 1 Mg(2+) ion per subunit.</text>
</comment>
<feature type="binding site" evidence="9">
    <location>
        <position position="350"/>
    </location>
    <ligand>
        <name>Mg(2+)</name>
        <dbReference type="ChEBI" id="CHEBI:18420"/>
    </ligand>
</feature>
<feature type="binding site" evidence="10">
    <location>
        <position position="466"/>
    </location>
    <ligand>
        <name>[4Fe-4S] cluster</name>
        <dbReference type="ChEBI" id="CHEBI:49883"/>
    </ligand>
</feature>
<name>A0A1M6Z0A8_9FIRM</name>
<comment type="pathway">
    <text evidence="1 8">Purine metabolism; IMP biosynthesis via de novo pathway; N(1)-(5-phospho-D-ribosyl)glycinamide from 5-phospho-alpha-D-ribose 1-diphosphate: step 1/2.</text>
</comment>
<dbReference type="RefSeq" id="WP_072853297.1">
    <property type="nucleotide sequence ID" value="NZ_FRAH01000082.1"/>
</dbReference>
<keyword evidence="13" id="KW-1185">Reference proteome</keyword>
<dbReference type="EC" id="2.4.2.14" evidence="3 8"/>
<dbReference type="InterPro" id="IPR029057">
    <property type="entry name" value="PRTase-like"/>
</dbReference>
<dbReference type="AlphaFoldDB" id="A0A1M6Z0A8"/>
<protein>
    <recommendedName>
        <fullName evidence="3 8">Amidophosphoribosyltransferase</fullName>
        <shortName evidence="8">ATase</shortName>
        <ecNumber evidence="3 8">2.4.2.14</ecNumber>
    </recommendedName>
    <alternativeName>
        <fullName evidence="8">Glutamine phosphoribosylpyrophosphate amidotransferase</fullName>
    </alternativeName>
</protein>
<dbReference type="InterPro" id="IPR000836">
    <property type="entry name" value="PRTase_dom"/>
</dbReference>
<dbReference type="UniPathway" id="UPA00074">
    <property type="reaction ID" value="UER00124"/>
</dbReference>
<dbReference type="EMBL" id="FRAH01000082">
    <property type="protein sequence ID" value="SHL23936.1"/>
    <property type="molecule type" value="Genomic_DNA"/>
</dbReference>
<keyword evidence="10" id="KW-0408">Iron</keyword>
<keyword evidence="9" id="KW-0460">Magnesium</keyword>
<dbReference type="InterPro" id="IPR029055">
    <property type="entry name" value="Ntn_hydrolases_N"/>
</dbReference>
<evidence type="ECO:0000256" key="10">
    <source>
        <dbReference type="PIRSR" id="PIRSR000485-3"/>
    </source>
</evidence>
<evidence type="ECO:0000256" key="4">
    <source>
        <dbReference type="ARBA" id="ARBA00022676"/>
    </source>
</evidence>
<proteinExistence type="inferred from homology"/>
<feature type="domain" description="Glutamine amidotransferase type-2" evidence="11">
    <location>
        <begin position="1"/>
        <end position="220"/>
    </location>
</feature>
<comment type="catalytic activity">
    <reaction evidence="8">
        <text>5-phospho-beta-D-ribosylamine + L-glutamate + diphosphate = 5-phospho-alpha-D-ribose 1-diphosphate + L-glutamine + H2O</text>
        <dbReference type="Rhea" id="RHEA:14905"/>
        <dbReference type="ChEBI" id="CHEBI:15377"/>
        <dbReference type="ChEBI" id="CHEBI:29985"/>
        <dbReference type="ChEBI" id="CHEBI:33019"/>
        <dbReference type="ChEBI" id="CHEBI:58017"/>
        <dbReference type="ChEBI" id="CHEBI:58359"/>
        <dbReference type="ChEBI" id="CHEBI:58681"/>
        <dbReference type="EC" id="2.4.2.14"/>
    </reaction>
</comment>
<evidence type="ECO:0000313" key="12">
    <source>
        <dbReference type="EMBL" id="SHL23936.1"/>
    </source>
</evidence>
<dbReference type="Pfam" id="PF13537">
    <property type="entry name" value="GATase_7"/>
    <property type="match status" value="1"/>
</dbReference>
<feature type="binding site" evidence="9">
    <location>
        <position position="287"/>
    </location>
    <ligand>
        <name>Mg(2+)</name>
        <dbReference type="ChEBI" id="CHEBI:18420"/>
    </ligand>
</feature>
<evidence type="ECO:0000256" key="1">
    <source>
        <dbReference type="ARBA" id="ARBA00005209"/>
    </source>
</evidence>
<feature type="binding site" evidence="10">
    <location>
        <position position="469"/>
    </location>
    <ligand>
        <name>[4Fe-4S] cluster</name>
        <dbReference type="ChEBI" id="CHEBI:49883"/>
    </ligand>
</feature>
<evidence type="ECO:0000256" key="6">
    <source>
        <dbReference type="ARBA" id="ARBA00022755"/>
    </source>
</evidence>
<dbReference type="InterPro" id="IPR005854">
    <property type="entry name" value="PurF"/>
</dbReference>
<evidence type="ECO:0000256" key="5">
    <source>
        <dbReference type="ARBA" id="ARBA00022679"/>
    </source>
</evidence>
<dbReference type="GeneID" id="78177769"/>
<organism evidence="12 13">
    <name type="scientific">Anaerotignum lactatifermentans DSM 14214</name>
    <dbReference type="NCBI Taxonomy" id="1121323"/>
    <lineage>
        <taxon>Bacteria</taxon>
        <taxon>Bacillati</taxon>
        <taxon>Bacillota</taxon>
        <taxon>Clostridia</taxon>
        <taxon>Lachnospirales</taxon>
        <taxon>Anaerotignaceae</taxon>
        <taxon>Anaerotignum</taxon>
    </lineage>
</organism>
<dbReference type="Gene3D" id="3.40.50.2020">
    <property type="match status" value="1"/>
</dbReference>
<accession>A0A1M6Z0A8</accession>
<reference evidence="12 13" key="1">
    <citation type="submission" date="2016-11" db="EMBL/GenBank/DDBJ databases">
        <authorList>
            <person name="Jaros S."/>
            <person name="Januszkiewicz K."/>
            <person name="Wedrychowicz H."/>
        </authorList>
    </citation>
    <scope>NUCLEOTIDE SEQUENCE [LARGE SCALE GENOMIC DNA]</scope>
    <source>
        <strain evidence="12 13">DSM 14214</strain>
    </source>
</reference>
<dbReference type="GO" id="GO:0004044">
    <property type="term" value="F:amidophosphoribosyltransferase activity"/>
    <property type="evidence" value="ECO:0007669"/>
    <property type="project" value="UniProtKB-EC"/>
</dbReference>
<dbReference type="GO" id="GO:0009113">
    <property type="term" value="P:purine nucleobase biosynthetic process"/>
    <property type="evidence" value="ECO:0007669"/>
    <property type="project" value="InterPro"/>
</dbReference>
<keyword evidence="7" id="KW-0315">Glutamine amidotransferase</keyword>
<evidence type="ECO:0000259" key="11">
    <source>
        <dbReference type="PROSITE" id="PS51278"/>
    </source>
</evidence>